<evidence type="ECO:0000313" key="2">
    <source>
        <dbReference type="Proteomes" id="UP000005239"/>
    </source>
</evidence>
<organism evidence="1 2">
    <name type="scientific">Pristionchus pacificus</name>
    <name type="common">Parasitic nematode worm</name>
    <dbReference type="NCBI Taxonomy" id="54126"/>
    <lineage>
        <taxon>Eukaryota</taxon>
        <taxon>Metazoa</taxon>
        <taxon>Ecdysozoa</taxon>
        <taxon>Nematoda</taxon>
        <taxon>Chromadorea</taxon>
        <taxon>Rhabditida</taxon>
        <taxon>Rhabditina</taxon>
        <taxon>Diplogasteromorpha</taxon>
        <taxon>Diplogasteroidea</taxon>
        <taxon>Neodiplogasteridae</taxon>
        <taxon>Pristionchus</taxon>
    </lineage>
</organism>
<accession>A0A8R1V2P1</accession>
<dbReference type="EnsemblMetazoa" id="PPA44681.1">
    <property type="protein sequence ID" value="PPA44681.1"/>
    <property type="gene ID" value="WBGene00283050"/>
</dbReference>
<name>A0A2A6CQU9_PRIPA</name>
<reference evidence="2" key="1">
    <citation type="journal article" date="2008" name="Nat. Genet.">
        <title>The Pristionchus pacificus genome provides a unique perspective on nematode lifestyle and parasitism.</title>
        <authorList>
            <person name="Dieterich C."/>
            <person name="Clifton S.W."/>
            <person name="Schuster L.N."/>
            <person name="Chinwalla A."/>
            <person name="Delehaunty K."/>
            <person name="Dinkelacker I."/>
            <person name="Fulton L."/>
            <person name="Fulton R."/>
            <person name="Godfrey J."/>
            <person name="Minx P."/>
            <person name="Mitreva M."/>
            <person name="Roeseler W."/>
            <person name="Tian H."/>
            <person name="Witte H."/>
            <person name="Yang S.P."/>
            <person name="Wilson R.K."/>
            <person name="Sommer R.J."/>
        </authorList>
    </citation>
    <scope>NUCLEOTIDE SEQUENCE [LARGE SCALE GENOMIC DNA]</scope>
    <source>
        <strain evidence="2">PS312</strain>
    </source>
</reference>
<reference evidence="1" key="2">
    <citation type="submission" date="2022-06" db="UniProtKB">
        <authorList>
            <consortium name="EnsemblMetazoa"/>
        </authorList>
    </citation>
    <scope>IDENTIFICATION</scope>
    <source>
        <strain evidence="1">PS312</strain>
    </source>
</reference>
<sequence length="274" mass="31909">MVKAENHIMNTQLGNQHRMQLEMGEMAEKMTAMRRTLDDQEAELKRKAADESTVALVAENKVRSEMADALEQRVKQLRHEYALQKDGEMMMNQRMIERLEHTIEMKEAELFRMQKESVDLLSRIDEVAKQRESMDAENQKLRRLLEKSNILTEKALKDTKRRLEESEKKRTAHLTQYNDVVSALKKENSDLVERAQRADERVGQVEEILVKEQATRDYTVRAHALQNDRLQELKTFLNLSLSSTDSRNDDLLAENTQALFCRLAIMIGQIPIVK</sequence>
<dbReference type="Proteomes" id="UP000005239">
    <property type="component" value="Unassembled WGS sequence"/>
</dbReference>
<dbReference type="AlphaFoldDB" id="A0A2A6CQU9"/>
<evidence type="ECO:0000313" key="1">
    <source>
        <dbReference type="EnsemblMetazoa" id="PPA44681.1"/>
    </source>
</evidence>
<keyword evidence="2" id="KW-1185">Reference proteome</keyword>
<accession>A0A2A6CQU9</accession>
<dbReference type="OrthoDB" id="5844433at2759"/>
<protein>
    <submittedName>
        <fullName evidence="1">Uncharacterized protein</fullName>
    </submittedName>
</protein>
<proteinExistence type="predicted"/>
<gene>
    <name evidence="1" type="primary">WBGene00283050</name>
</gene>